<dbReference type="PROSITE" id="PS52016">
    <property type="entry name" value="TONB_DEPENDENT_REC_3"/>
    <property type="match status" value="1"/>
</dbReference>
<dbReference type="NCBIfam" id="TIGR04057">
    <property type="entry name" value="SusC_RagA_signa"/>
    <property type="match status" value="1"/>
</dbReference>
<evidence type="ECO:0000256" key="3">
    <source>
        <dbReference type="ARBA" id="ARBA00022452"/>
    </source>
</evidence>
<dbReference type="InterPro" id="IPR012910">
    <property type="entry name" value="Plug_dom"/>
</dbReference>
<evidence type="ECO:0000256" key="10">
    <source>
        <dbReference type="SAM" id="SignalP"/>
    </source>
</evidence>
<dbReference type="Pfam" id="PF13715">
    <property type="entry name" value="CarbopepD_reg_2"/>
    <property type="match status" value="1"/>
</dbReference>
<organism evidence="13 14">
    <name type="scientific">Filimonas zeae</name>
    <dbReference type="NCBI Taxonomy" id="1737353"/>
    <lineage>
        <taxon>Bacteria</taxon>
        <taxon>Pseudomonadati</taxon>
        <taxon>Bacteroidota</taxon>
        <taxon>Chitinophagia</taxon>
        <taxon>Chitinophagales</taxon>
        <taxon>Chitinophagaceae</taxon>
        <taxon>Filimonas</taxon>
    </lineage>
</organism>
<dbReference type="InterPro" id="IPR039426">
    <property type="entry name" value="TonB-dep_rcpt-like"/>
</dbReference>
<feature type="domain" description="TonB-dependent receptor-like beta-barrel" evidence="11">
    <location>
        <begin position="423"/>
        <end position="871"/>
    </location>
</feature>
<evidence type="ECO:0000259" key="11">
    <source>
        <dbReference type="Pfam" id="PF00593"/>
    </source>
</evidence>
<evidence type="ECO:0000256" key="4">
    <source>
        <dbReference type="ARBA" id="ARBA00022692"/>
    </source>
</evidence>
<dbReference type="InterPro" id="IPR008969">
    <property type="entry name" value="CarboxyPept-like_regulatory"/>
</dbReference>
<reference evidence="13" key="1">
    <citation type="journal article" date="2014" name="Int. J. Syst. Evol. Microbiol.">
        <title>Complete genome sequence of Corynebacterium casei LMG S-19264T (=DSM 44701T), isolated from a smear-ripened cheese.</title>
        <authorList>
            <consortium name="US DOE Joint Genome Institute (JGI-PGF)"/>
            <person name="Walter F."/>
            <person name="Albersmeier A."/>
            <person name="Kalinowski J."/>
            <person name="Ruckert C."/>
        </authorList>
    </citation>
    <scope>NUCLEOTIDE SEQUENCE</scope>
    <source>
        <strain evidence="13">CGMCC 1.15290</strain>
    </source>
</reference>
<dbReference type="NCBIfam" id="TIGR04056">
    <property type="entry name" value="OMP_RagA_SusC"/>
    <property type="match status" value="1"/>
</dbReference>
<sequence>MRKLLLFMSLCLLTIQLCAQDRTVTGKITDDKGDPVANATVEVKGTRTATVTRPDGSFTIKAAANAVLVVKSLGFEKIEYPVGTNSVATISLKTDQATLSEVVVTALGIKKDKKGLGYAITELKAGDVTNVPNQNVVNSLNGKVAGLQVISSGGAPGMGSRVVIRGGNKSITGDNQPLFVVDGIPISNANDGTANTVTGAGSPNRAADINPDDIESVSILKGSAAAVLYGNRGSNGVVLITTKSGKTKIGKPVVSISSTVGFDRALKLPDFQTTYAQGQFAGTPAVPTYAEGTSLSFGPKITGQTVASAAAGGNITLRAFDPRKDFLKTGVIINNSVSVSQATEKGSYFLSAGQSRQTSIVPNQDYNKASVRFNSTNNLSSKITTGINLNYIRSWGDVPYAGQDGNNPIFALFNAPVSWDLNGYGYVNPNGTQRNFRGGSFDNPLWSVNKTFYNTTSDHWIAAANVSYKALPWLDFTYRLGADILTDFRKSFRDINSGGSPNGYLSNNDVYRQELTSTFLVNINRKLTKDIGLSLVAGQDYNQRKLKNIAQTATALSLPGITNMANGKSFDPDYEYTSIRRLIGTFGDLRLDYKSYLYLGITARNEWSSTLPTNERSYFYPGANLSFIFTDAFGIDKKVLNYGKVRLAYAQTARDAGVYSLQNVYTLGGATDGFTSGITFPFGSVPGYTFSNTLRNPTLKPEKTTEFEVGGEFRFLDSRINLEATYFRNDNKDGIVAVDVSPATGATNATLNSGHVRSNGIELALNVTPVRTRDFTWDATITYSRIRSKVIETYPGVERISLGGFSGNPAIFAIRGERYGSIVGQKLRRDANGNVIVSATTGRPLYDDGGNLGYIEPDWTGGIRNQFTYKGLTFDFLFDTRQGGVMLNATEDLLDGYGVSAKTASREEDFVYAGVKNTDGKPNDKVVKRDQTWWSAAKVNEEYLYKNNWVKLREANLNYTFTIKNAKVLKSVNVGVYGRNLFLWSDIPHVDPESSSFGTGNAQGVTRMAFPSTRSMGVNLKVVF</sequence>
<dbReference type="GO" id="GO:0009279">
    <property type="term" value="C:cell outer membrane"/>
    <property type="evidence" value="ECO:0007669"/>
    <property type="project" value="UniProtKB-SubCell"/>
</dbReference>
<evidence type="ECO:0000256" key="1">
    <source>
        <dbReference type="ARBA" id="ARBA00004571"/>
    </source>
</evidence>
<feature type="chain" id="PRO_5036998054" evidence="10">
    <location>
        <begin position="20"/>
        <end position="1024"/>
    </location>
</feature>
<proteinExistence type="inferred from homology"/>
<evidence type="ECO:0000313" key="14">
    <source>
        <dbReference type="Proteomes" id="UP000627292"/>
    </source>
</evidence>
<gene>
    <name evidence="13" type="ORF">GCM10011379_43620</name>
</gene>
<comment type="similarity">
    <text evidence="8 9">Belongs to the TonB-dependent receptor family.</text>
</comment>
<keyword evidence="2 8" id="KW-0813">Transport</keyword>
<dbReference type="AlphaFoldDB" id="A0A917J4C2"/>
<evidence type="ECO:0000313" key="13">
    <source>
        <dbReference type="EMBL" id="GGH77372.1"/>
    </source>
</evidence>
<reference evidence="13" key="2">
    <citation type="submission" date="2020-09" db="EMBL/GenBank/DDBJ databases">
        <authorList>
            <person name="Sun Q."/>
            <person name="Zhou Y."/>
        </authorList>
    </citation>
    <scope>NUCLEOTIDE SEQUENCE</scope>
    <source>
        <strain evidence="13">CGMCC 1.15290</strain>
    </source>
</reference>
<keyword evidence="4 8" id="KW-0812">Transmembrane</keyword>
<accession>A0A917J4C2</accession>
<dbReference type="SUPFAM" id="SSF49464">
    <property type="entry name" value="Carboxypeptidase regulatory domain-like"/>
    <property type="match status" value="1"/>
</dbReference>
<keyword evidence="7 8" id="KW-0998">Cell outer membrane</keyword>
<dbReference type="InterPro" id="IPR036942">
    <property type="entry name" value="Beta-barrel_TonB_sf"/>
</dbReference>
<keyword evidence="5 9" id="KW-0798">TonB box</keyword>
<keyword evidence="10" id="KW-0732">Signal</keyword>
<protein>
    <submittedName>
        <fullName evidence="13">SusC/RagA family TonB-linked outer membrane protein</fullName>
    </submittedName>
</protein>
<comment type="caution">
    <text evidence="13">The sequence shown here is derived from an EMBL/GenBank/DDBJ whole genome shotgun (WGS) entry which is preliminary data.</text>
</comment>
<dbReference type="Gene3D" id="2.40.170.20">
    <property type="entry name" value="TonB-dependent receptor, beta-barrel domain"/>
    <property type="match status" value="1"/>
</dbReference>
<dbReference type="Proteomes" id="UP000627292">
    <property type="component" value="Unassembled WGS sequence"/>
</dbReference>
<evidence type="ECO:0000256" key="5">
    <source>
        <dbReference type="ARBA" id="ARBA00023077"/>
    </source>
</evidence>
<dbReference type="InterPro" id="IPR023997">
    <property type="entry name" value="TonB-dep_OMP_SusC/RagA_CS"/>
</dbReference>
<dbReference type="Pfam" id="PF00593">
    <property type="entry name" value="TonB_dep_Rec_b-barrel"/>
    <property type="match status" value="1"/>
</dbReference>
<evidence type="ECO:0000256" key="6">
    <source>
        <dbReference type="ARBA" id="ARBA00023136"/>
    </source>
</evidence>
<evidence type="ECO:0000256" key="8">
    <source>
        <dbReference type="PROSITE-ProRule" id="PRU01360"/>
    </source>
</evidence>
<dbReference type="Gene3D" id="2.60.40.1120">
    <property type="entry name" value="Carboxypeptidase-like, regulatory domain"/>
    <property type="match status" value="1"/>
</dbReference>
<dbReference type="Gene3D" id="2.170.130.10">
    <property type="entry name" value="TonB-dependent receptor, plug domain"/>
    <property type="match status" value="1"/>
</dbReference>
<comment type="subcellular location">
    <subcellularLocation>
        <location evidence="1 8">Cell outer membrane</location>
        <topology evidence="1 8">Multi-pass membrane protein</topology>
    </subcellularLocation>
</comment>
<evidence type="ECO:0000256" key="7">
    <source>
        <dbReference type="ARBA" id="ARBA00023237"/>
    </source>
</evidence>
<name>A0A917J4C2_9BACT</name>
<dbReference type="SUPFAM" id="SSF56935">
    <property type="entry name" value="Porins"/>
    <property type="match status" value="1"/>
</dbReference>
<keyword evidence="6 8" id="KW-0472">Membrane</keyword>
<dbReference type="InterPro" id="IPR023996">
    <property type="entry name" value="TonB-dep_OMP_SusC/RagA"/>
</dbReference>
<dbReference type="RefSeq" id="WP_188956337.1">
    <property type="nucleotide sequence ID" value="NZ_BMIB01000004.1"/>
</dbReference>
<evidence type="ECO:0000259" key="12">
    <source>
        <dbReference type="Pfam" id="PF07715"/>
    </source>
</evidence>
<evidence type="ECO:0000256" key="2">
    <source>
        <dbReference type="ARBA" id="ARBA00022448"/>
    </source>
</evidence>
<evidence type="ECO:0000256" key="9">
    <source>
        <dbReference type="RuleBase" id="RU003357"/>
    </source>
</evidence>
<keyword evidence="14" id="KW-1185">Reference proteome</keyword>
<dbReference type="InterPro" id="IPR037066">
    <property type="entry name" value="Plug_dom_sf"/>
</dbReference>
<dbReference type="InterPro" id="IPR000531">
    <property type="entry name" value="Beta-barrel_TonB"/>
</dbReference>
<feature type="domain" description="TonB-dependent receptor plug" evidence="12">
    <location>
        <begin position="116"/>
        <end position="237"/>
    </location>
</feature>
<dbReference type="Pfam" id="PF07715">
    <property type="entry name" value="Plug"/>
    <property type="match status" value="1"/>
</dbReference>
<keyword evidence="3 8" id="KW-1134">Transmembrane beta strand</keyword>
<feature type="signal peptide" evidence="10">
    <location>
        <begin position="1"/>
        <end position="19"/>
    </location>
</feature>
<dbReference type="EMBL" id="BMIB01000004">
    <property type="protein sequence ID" value="GGH77372.1"/>
    <property type="molecule type" value="Genomic_DNA"/>
</dbReference>